<dbReference type="Proteomes" id="UP001183619">
    <property type="component" value="Unassembled WGS sequence"/>
</dbReference>
<gene>
    <name evidence="1" type="ORF">J2S37_002341</name>
</gene>
<evidence type="ECO:0000313" key="1">
    <source>
        <dbReference type="EMBL" id="MDR7355803.1"/>
    </source>
</evidence>
<proteinExistence type="predicted"/>
<comment type="caution">
    <text evidence="1">The sequence shown here is derived from an EMBL/GenBank/DDBJ whole genome shotgun (WGS) entry which is preliminary data.</text>
</comment>
<organism evidence="1 2">
    <name type="scientific">Corynebacterium felinum</name>
    <dbReference type="NCBI Taxonomy" id="131318"/>
    <lineage>
        <taxon>Bacteria</taxon>
        <taxon>Bacillati</taxon>
        <taxon>Actinomycetota</taxon>
        <taxon>Actinomycetes</taxon>
        <taxon>Mycobacteriales</taxon>
        <taxon>Corynebacteriaceae</taxon>
        <taxon>Corynebacterium</taxon>
    </lineage>
</organism>
<sequence length="35" mass="3906">MSIDPMVIIHTEGSDSFSNEVVEEIEVFSPEYFAG</sequence>
<name>A0ABU2BB20_9CORY</name>
<reference evidence="1 2" key="1">
    <citation type="submission" date="2023-07" db="EMBL/GenBank/DDBJ databases">
        <title>Sequencing the genomes of 1000 actinobacteria strains.</title>
        <authorList>
            <person name="Klenk H.-P."/>
        </authorList>
    </citation>
    <scope>NUCLEOTIDE SEQUENCE [LARGE SCALE GENOMIC DNA]</scope>
    <source>
        <strain evidence="1 2">DSM 44508</strain>
    </source>
</reference>
<accession>A0ABU2BB20</accession>
<dbReference type="EMBL" id="JAVDYF010000001">
    <property type="protein sequence ID" value="MDR7355803.1"/>
    <property type="molecule type" value="Genomic_DNA"/>
</dbReference>
<protein>
    <submittedName>
        <fullName evidence="1">Uncharacterized protein</fullName>
    </submittedName>
</protein>
<keyword evidence="2" id="KW-1185">Reference proteome</keyword>
<evidence type="ECO:0000313" key="2">
    <source>
        <dbReference type="Proteomes" id="UP001183619"/>
    </source>
</evidence>